<dbReference type="Proteomes" id="UP001562425">
    <property type="component" value="Unassembled WGS sequence"/>
</dbReference>
<dbReference type="InterPro" id="IPR047126">
    <property type="entry name" value="RNF141-like"/>
</dbReference>
<keyword evidence="8" id="KW-1185">Reference proteome</keyword>
<protein>
    <recommendedName>
        <fullName evidence="1">RING finger protein 141</fullName>
    </recommendedName>
</protein>
<keyword evidence="3 5" id="KW-0863">Zinc-finger</keyword>
<dbReference type="Gene3D" id="3.30.40.10">
    <property type="entry name" value="Zinc/RING finger domain, C3HC4 (zinc finger)"/>
    <property type="match status" value="1"/>
</dbReference>
<evidence type="ECO:0000256" key="4">
    <source>
        <dbReference type="ARBA" id="ARBA00022833"/>
    </source>
</evidence>
<dbReference type="PANTHER" id="PTHR12109:SF3">
    <property type="entry name" value="RING FINGER PROTEIN 141"/>
    <property type="match status" value="1"/>
</dbReference>
<dbReference type="InterPro" id="IPR001841">
    <property type="entry name" value="Znf_RING"/>
</dbReference>
<evidence type="ECO:0000313" key="8">
    <source>
        <dbReference type="Proteomes" id="UP001562425"/>
    </source>
</evidence>
<accession>A0ABD1CRK8</accession>
<dbReference type="EMBL" id="JBEHCU010009952">
    <property type="protein sequence ID" value="KAL1378998.1"/>
    <property type="molecule type" value="Genomic_DNA"/>
</dbReference>
<evidence type="ECO:0000256" key="2">
    <source>
        <dbReference type="ARBA" id="ARBA00022723"/>
    </source>
</evidence>
<dbReference type="InterPro" id="IPR013083">
    <property type="entry name" value="Znf_RING/FYVE/PHD"/>
</dbReference>
<comment type="caution">
    <text evidence="7">The sequence shown here is derived from an EMBL/GenBank/DDBJ whole genome shotgun (WGS) entry which is preliminary data.</text>
</comment>
<evidence type="ECO:0000256" key="1">
    <source>
        <dbReference type="ARBA" id="ARBA00022017"/>
    </source>
</evidence>
<dbReference type="InterPro" id="IPR043400">
    <property type="entry name" value="RING-HC_RNF141"/>
</dbReference>
<evidence type="ECO:0000256" key="5">
    <source>
        <dbReference type="PROSITE-ProRule" id="PRU00175"/>
    </source>
</evidence>
<dbReference type="PANTHER" id="PTHR12109">
    <property type="entry name" value="RING FINGER PROTEIN 141-RELATED"/>
    <property type="match status" value="1"/>
</dbReference>
<dbReference type="SMART" id="SM00184">
    <property type="entry name" value="RING"/>
    <property type="match status" value="1"/>
</dbReference>
<dbReference type="SUPFAM" id="SSF57850">
    <property type="entry name" value="RING/U-box"/>
    <property type="match status" value="1"/>
</dbReference>
<dbReference type="GO" id="GO:0008270">
    <property type="term" value="F:zinc ion binding"/>
    <property type="evidence" value="ECO:0007669"/>
    <property type="project" value="UniProtKB-KW"/>
</dbReference>
<dbReference type="PROSITE" id="PS50089">
    <property type="entry name" value="ZF_RING_2"/>
    <property type="match status" value="1"/>
</dbReference>
<evidence type="ECO:0000256" key="3">
    <source>
        <dbReference type="ARBA" id="ARBA00022771"/>
    </source>
</evidence>
<dbReference type="PROSITE" id="PS00518">
    <property type="entry name" value="ZF_RING_1"/>
    <property type="match status" value="1"/>
</dbReference>
<sequence length="329" mass="36314">MTAMSQSVLWKEKFAADSITKWGAFAEVCKLCVTCSKVQSSSRTPPRYRGRPTFVAMGQQVSSLPQKILPCDTVDSLQFEIKKQAQIFSEIGSLSYEDFQKCLADLNSLSRKCLDPSGKQLVFAVKRGTDSSVLWKGTVRIACVKIDPSTKKIECYKLLNLKQFLQVFRTFQTNLHAMVTVETQRIRSATNSPTHSPTWALVPRPKASPPPPPLPPNPTASILMEHVNNIASGGSVGGSTSFSDLSGAAEPDCNECCICLERKPEVSLPCAHSYCTPCIEQWNIHQKKCPICDEELASTDDTWVLSEMPEAEEISEEICATLMKLSVDK</sequence>
<dbReference type="AlphaFoldDB" id="A0ABD1CRK8"/>
<gene>
    <name evidence="7" type="ORF">pipiens_015219</name>
</gene>
<evidence type="ECO:0000313" key="7">
    <source>
        <dbReference type="EMBL" id="KAL1378998.1"/>
    </source>
</evidence>
<reference evidence="7 8" key="1">
    <citation type="submission" date="2024-05" db="EMBL/GenBank/DDBJ databases">
        <title>Culex pipiens pipiens assembly and annotation.</title>
        <authorList>
            <person name="Alout H."/>
            <person name="Durand T."/>
        </authorList>
    </citation>
    <scope>NUCLEOTIDE SEQUENCE [LARGE SCALE GENOMIC DNA]</scope>
    <source>
        <strain evidence="7">HA-2024</strain>
        <tissue evidence="7">Whole body</tissue>
    </source>
</reference>
<dbReference type="CDD" id="cd16545">
    <property type="entry name" value="RING-HC_RNF141"/>
    <property type="match status" value="1"/>
</dbReference>
<dbReference type="InterPro" id="IPR017907">
    <property type="entry name" value="Znf_RING_CS"/>
</dbReference>
<dbReference type="Pfam" id="PF13639">
    <property type="entry name" value="zf-RING_2"/>
    <property type="match status" value="1"/>
</dbReference>
<feature type="domain" description="RING-type" evidence="6">
    <location>
        <begin position="256"/>
        <end position="293"/>
    </location>
</feature>
<name>A0ABD1CRK8_CULPP</name>
<evidence type="ECO:0000259" key="6">
    <source>
        <dbReference type="PROSITE" id="PS50089"/>
    </source>
</evidence>
<keyword evidence="4" id="KW-0862">Zinc</keyword>
<organism evidence="7 8">
    <name type="scientific">Culex pipiens pipiens</name>
    <name type="common">Northern house mosquito</name>
    <dbReference type="NCBI Taxonomy" id="38569"/>
    <lineage>
        <taxon>Eukaryota</taxon>
        <taxon>Metazoa</taxon>
        <taxon>Ecdysozoa</taxon>
        <taxon>Arthropoda</taxon>
        <taxon>Hexapoda</taxon>
        <taxon>Insecta</taxon>
        <taxon>Pterygota</taxon>
        <taxon>Neoptera</taxon>
        <taxon>Endopterygota</taxon>
        <taxon>Diptera</taxon>
        <taxon>Nematocera</taxon>
        <taxon>Culicoidea</taxon>
        <taxon>Culicidae</taxon>
        <taxon>Culicinae</taxon>
        <taxon>Culicini</taxon>
        <taxon>Culex</taxon>
        <taxon>Culex</taxon>
    </lineage>
</organism>
<proteinExistence type="predicted"/>
<keyword evidence="2" id="KW-0479">Metal-binding</keyword>